<keyword evidence="6 9" id="KW-0472">Membrane</keyword>
<feature type="transmembrane region" description="Helical" evidence="9">
    <location>
        <begin position="57"/>
        <end position="80"/>
    </location>
</feature>
<dbReference type="GO" id="GO:0005886">
    <property type="term" value="C:plasma membrane"/>
    <property type="evidence" value="ECO:0007669"/>
    <property type="project" value="TreeGrafter"/>
</dbReference>
<feature type="transmembrane region" description="Helical" evidence="9">
    <location>
        <begin position="204"/>
        <end position="222"/>
    </location>
</feature>
<organism evidence="10 11">
    <name type="scientific">Mycobacterium numidiamassiliense</name>
    <dbReference type="NCBI Taxonomy" id="1841861"/>
    <lineage>
        <taxon>Bacteria</taxon>
        <taxon>Bacillati</taxon>
        <taxon>Actinomycetota</taxon>
        <taxon>Actinomycetes</taxon>
        <taxon>Mycobacteriales</taxon>
        <taxon>Mycobacteriaceae</taxon>
        <taxon>Mycobacterium</taxon>
    </lineage>
</organism>
<dbReference type="PANTHER" id="PTHR43829:SF9">
    <property type="entry name" value="AQUAPORIN-9"/>
    <property type="match status" value="1"/>
</dbReference>
<dbReference type="NCBIfam" id="TIGR00861">
    <property type="entry name" value="MIP"/>
    <property type="match status" value="1"/>
</dbReference>
<evidence type="ECO:0000256" key="4">
    <source>
        <dbReference type="ARBA" id="ARBA00022692"/>
    </source>
</evidence>
<evidence type="ECO:0000313" key="11">
    <source>
        <dbReference type="Proteomes" id="UP000240424"/>
    </source>
</evidence>
<name>A0A2U3P5Y0_9MYCO</name>
<dbReference type="PANTHER" id="PTHR43829">
    <property type="entry name" value="AQUAPORIN OR AQUAGLYCEROPORIN RELATED"/>
    <property type="match status" value="1"/>
</dbReference>
<accession>A0A2U3P5Y0</accession>
<evidence type="ECO:0000256" key="6">
    <source>
        <dbReference type="ARBA" id="ARBA00023136"/>
    </source>
</evidence>
<evidence type="ECO:0000313" key="10">
    <source>
        <dbReference type="EMBL" id="SPM39130.1"/>
    </source>
</evidence>
<keyword evidence="4 7" id="KW-0812">Transmembrane</keyword>
<dbReference type="Gene3D" id="1.20.1080.10">
    <property type="entry name" value="Glycerol uptake facilitator protein"/>
    <property type="match status" value="1"/>
</dbReference>
<feature type="transmembrane region" description="Helical" evidence="9">
    <location>
        <begin position="234"/>
        <end position="257"/>
    </location>
</feature>
<comment type="similarity">
    <text evidence="2 7">Belongs to the MIP/aquaporin (TC 1.A.8) family.</text>
</comment>
<dbReference type="SUPFAM" id="SSF81338">
    <property type="entry name" value="Aquaporin-like"/>
    <property type="match status" value="1"/>
</dbReference>
<dbReference type="EMBL" id="FUEZ01000003">
    <property type="protein sequence ID" value="SPM39130.1"/>
    <property type="molecule type" value="Genomic_DNA"/>
</dbReference>
<keyword evidence="5 9" id="KW-1133">Transmembrane helix</keyword>
<dbReference type="InterPro" id="IPR000425">
    <property type="entry name" value="MIP"/>
</dbReference>
<feature type="transmembrane region" description="Helical" evidence="9">
    <location>
        <begin position="100"/>
        <end position="120"/>
    </location>
</feature>
<feature type="non-terminal residue" evidence="10">
    <location>
        <position position="1"/>
    </location>
</feature>
<sequence length="364" mass="38139">VTLATVAFTGRFTGYPFPFCQATTDQLGNALTTTKGETQLSPTPLTRMRAGLPGAMLAEFFGTFVLLLLGLGTCAVNVVGLTGSGRQTVPFEPANWLINVFGWAFAVMLAAYLAGGISGAHLNPAVTLAFAIRRKFEWKNVIPYWVAQTVGAFCGAAAVYAIYGPAIDDFNAAHHLARPDSPDTYSIFATSPASYFHGGYAGPLVDQLVGTAILVVLIAALIDHRNQAPAGNMAPLIIGLIVAVIGCSYGTNAGYALNPARDFGARLFAYLEGWGKLAFSGNYGQTTQYWWIPIVGPLAGAIAGIFLYDFFIGHVLEARAAMQLTPEPGLAPPPTTDAASAVAGPVTVEDSADPGDTVAEERAA</sequence>
<evidence type="ECO:0000256" key="9">
    <source>
        <dbReference type="SAM" id="Phobius"/>
    </source>
</evidence>
<dbReference type="PROSITE" id="PS00221">
    <property type="entry name" value="MIP"/>
    <property type="match status" value="1"/>
</dbReference>
<gene>
    <name evidence="10" type="ORF">MNAB215_1312</name>
</gene>
<dbReference type="PRINTS" id="PR00783">
    <property type="entry name" value="MINTRINSICP"/>
</dbReference>
<evidence type="ECO:0000256" key="5">
    <source>
        <dbReference type="ARBA" id="ARBA00022989"/>
    </source>
</evidence>
<dbReference type="Proteomes" id="UP000240424">
    <property type="component" value="Unassembled WGS sequence"/>
</dbReference>
<evidence type="ECO:0000256" key="1">
    <source>
        <dbReference type="ARBA" id="ARBA00004141"/>
    </source>
</evidence>
<dbReference type="CDD" id="cd00333">
    <property type="entry name" value="MIP"/>
    <property type="match status" value="1"/>
</dbReference>
<evidence type="ECO:0000256" key="2">
    <source>
        <dbReference type="ARBA" id="ARBA00006175"/>
    </source>
</evidence>
<dbReference type="Pfam" id="PF00230">
    <property type="entry name" value="MIP"/>
    <property type="match status" value="1"/>
</dbReference>
<dbReference type="GO" id="GO:0015254">
    <property type="term" value="F:glycerol channel activity"/>
    <property type="evidence" value="ECO:0007669"/>
    <property type="project" value="TreeGrafter"/>
</dbReference>
<dbReference type="SMR" id="A0A2U3P5Y0"/>
<evidence type="ECO:0000256" key="8">
    <source>
        <dbReference type="SAM" id="MobiDB-lite"/>
    </source>
</evidence>
<keyword evidence="11" id="KW-1185">Reference proteome</keyword>
<dbReference type="InterPro" id="IPR023271">
    <property type="entry name" value="Aquaporin-like"/>
</dbReference>
<keyword evidence="3 7" id="KW-0813">Transport</keyword>
<comment type="subcellular location">
    <subcellularLocation>
        <location evidence="1">Membrane</location>
        <topology evidence="1">Multi-pass membrane protein</topology>
    </subcellularLocation>
</comment>
<protein>
    <submittedName>
        <fullName evidence="10">Glycerol uptake facilitator and related aquaporins (Major Intrinsic Protein Family)</fullName>
    </submittedName>
</protein>
<dbReference type="InterPro" id="IPR050363">
    <property type="entry name" value="MIP/Aquaporin"/>
</dbReference>
<feature type="region of interest" description="Disordered" evidence="8">
    <location>
        <begin position="327"/>
        <end position="364"/>
    </location>
</feature>
<evidence type="ECO:0000256" key="3">
    <source>
        <dbReference type="ARBA" id="ARBA00022448"/>
    </source>
</evidence>
<evidence type="ECO:0000256" key="7">
    <source>
        <dbReference type="RuleBase" id="RU000477"/>
    </source>
</evidence>
<dbReference type="InterPro" id="IPR022357">
    <property type="entry name" value="MIP_CS"/>
</dbReference>
<feature type="transmembrane region" description="Helical" evidence="9">
    <location>
        <begin position="289"/>
        <end position="312"/>
    </location>
</feature>
<dbReference type="AlphaFoldDB" id="A0A2U3P5Y0"/>
<proteinExistence type="inferred from homology"/>
<reference evidence="10 11" key="1">
    <citation type="submission" date="2017-01" db="EMBL/GenBank/DDBJ databases">
        <authorList>
            <consortium name="Urmite Genomes"/>
        </authorList>
    </citation>
    <scope>NUCLEOTIDE SEQUENCE [LARGE SCALE GENOMIC DNA]</scope>
    <source>
        <strain evidence="10 11">AB215</strain>
    </source>
</reference>
<dbReference type="STRING" id="1841861.GCA_900157365_05515"/>
<feature type="transmembrane region" description="Helical" evidence="9">
    <location>
        <begin position="141"/>
        <end position="163"/>
    </location>
</feature>